<dbReference type="AlphaFoldDB" id="A0A917Z396"/>
<protein>
    <submittedName>
        <fullName evidence="3">ADP compounds hydrolase NudE</fullName>
    </submittedName>
</protein>
<comment type="caution">
    <text evidence="3">The sequence shown here is derived from an EMBL/GenBank/DDBJ whole genome shotgun (WGS) entry which is preliminary data.</text>
</comment>
<dbReference type="FunFam" id="3.90.79.10:FF:000006">
    <property type="entry name" value="ADP compounds hydrolase NudE"/>
    <property type="match status" value="1"/>
</dbReference>
<proteinExistence type="predicted"/>
<keyword evidence="1 3" id="KW-0378">Hydrolase</keyword>
<feature type="domain" description="Nudix hydrolase" evidence="2">
    <location>
        <begin position="45"/>
        <end position="179"/>
    </location>
</feature>
<dbReference type="EMBL" id="BMLS01000004">
    <property type="protein sequence ID" value="GGO71714.1"/>
    <property type="molecule type" value="Genomic_DNA"/>
</dbReference>
<evidence type="ECO:0000313" key="4">
    <source>
        <dbReference type="Proteomes" id="UP000606935"/>
    </source>
</evidence>
<dbReference type="InterPro" id="IPR000086">
    <property type="entry name" value="NUDIX_hydrolase_dom"/>
</dbReference>
<accession>A0A917Z396</accession>
<sequence length="187" mass="21261">MSKVTSDKALPKIHEVQLVASSRLFHIEKLDLEFSNGARREFERMKGSGRGAVMLVPFLDPETLLLVREYAAGTHSYQLGFPKGLIDPGEDCLQAGNRELMEEVGYGATKLHRLHRVGMAPAFFNASMDILIAEDLYPKRLEGDEPEPLEVVPWSIRELDRLLDREDFTEARSIAALLLTERWLRNR</sequence>
<dbReference type="PANTHER" id="PTHR11839:SF12">
    <property type="entry name" value="ADP COMPOUNDS HYDROLASE NUDE"/>
    <property type="match status" value="1"/>
</dbReference>
<evidence type="ECO:0000313" key="3">
    <source>
        <dbReference type="EMBL" id="GGO71714.1"/>
    </source>
</evidence>
<dbReference type="CDD" id="cd24156">
    <property type="entry name" value="NUDIX_ADPRase_NudE"/>
    <property type="match status" value="1"/>
</dbReference>
<evidence type="ECO:0000256" key="1">
    <source>
        <dbReference type="ARBA" id="ARBA00022801"/>
    </source>
</evidence>
<dbReference type="GO" id="GO:0019144">
    <property type="term" value="F:ADP-sugar diphosphatase activity"/>
    <property type="evidence" value="ECO:0007669"/>
    <property type="project" value="TreeGrafter"/>
</dbReference>
<dbReference type="PROSITE" id="PS51462">
    <property type="entry name" value="NUDIX"/>
    <property type="match status" value="1"/>
</dbReference>
<dbReference type="NCBIfam" id="NF008736">
    <property type="entry name" value="PRK11762.1"/>
    <property type="match status" value="1"/>
</dbReference>
<dbReference type="SUPFAM" id="SSF55811">
    <property type="entry name" value="Nudix"/>
    <property type="match status" value="1"/>
</dbReference>
<dbReference type="RefSeq" id="WP_188696434.1">
    <property type="nucleotide sequence ID" value="NZ_BMLS01000004.1"/>
</dbReference>
<gene>
    <name evidence="3" type="primary">nudE</name>
    <name evidence="3" type="ORF">GCM10010982_28170</name>
</gene>
<dbReference type="Proteomes" id="UP000606935">
    <property type="component" value="Unassembled WGS sequence"/>
</dbReference>
<dbReference type="GO" id="GO:0005829">
    <property type="term" value="C:cytosol"/>
    <property type="evidence" value="ECO:0007669"/>
    <property type="project" value="TreeGrafter"/>
</dbReference>
<dbReference type="InterPro" id="IPR015797">
    <property type="entry name" value="NUDIX_hydrolase-like_dom_sf"/>
</dbReference>
<reference evidence="3" key="1">
    <citation type="journal article" date="2014" name="Int. J. Syst. Evol. Microbiol.">
        <title>Complete genome sequence of Corynebacterium casei LMG S-19264T (=DSM 44701T), isolated from a smear-ripened cheese.</title>
        <authorList>
            <consortium name="US DOE Joint Genome Institute (JGI-PGF)"/>
            <person name="Walter F."/>
            <person name="Albersmeier A."/>
            <person name="Kalinowski J."/>
            <person name="Ruckert C."/>
        </authorList>
    </citation>
    <scope>NUCLEOTIDE SEQUENCE</scope>
    <source>
        <strain evidence="3">CGMCC 1.7086</strain>
    </source>
</reference>
<dbReference type="GO" id="GO:0019693">
    <property type="term" value="P:ribose phosphate metabolic process"/>
    <property type="evidence" value="ECO:0007669"/>
    <property type="project" value="TreeGrafter"/>
</dbReference>
<dbReference type="Pfam" id="PF00293">
    <property type="entry name" value="NUDIX"/>
    <property type="match status" value="1"/>
</dbReference>
<reference evidence="3" key="2">
    <citation type="submission" date="2020-09" db="EMBL/GenBank/DDBJ databases">
        <authorList>
            <person name="Sun Q."/>
            <person name="Zhou Y."/>
        </authorList>
    </citation>
    <scope>NUCLEOTIDE SEQUENCE</scope>
    <source>
        <strain evidence="3">CGMCC 1.7086</strain>
    </source>
</reference>
<dbReference type="GO" id="GO:0006753">
    <property type="term" value="P:nucleoside phosphate metabolic process"/>
    <property type="evidence" value="ECO:0007669"/>
    <property type="project" value="TreeGrafter"/>
</dbReference>
<keyword evidence="4" id="KW-1185">Reference proteome</keyword>
<dbReference type="PANTHER" id="PTHR11839">
    <property type="entry name" value="UDP/ADP-SUGAR PYROPHOSPHATASE"/>
    <property type="match status" value="1"/>
</dbReference>
<dbReference type="Gene3D" id="3.90.79.10">
    <property type="entry name" value="Nucleoside Triphosphate Pyrophosphohydrolase"/>
    <property type="match status" value="1"/>
</dbReference>
<evidence type="ECO:0000259" key="2">
    <source>
        <dbReference type="PROSITE" id="PS51462"/>
    </source>
</evidence>
<organism evidence="3 4">
    <name type="scientific">Bowmanella pacifica</name>
    <dbReference type="NCBI Taxonomy" id="502051"/>
    <lineage>
        <taxon>Bacteria</taxon>
        <taxon>Pseudomonadati</taxon>
        <taxon>Pseudomonadota</taxon>
        <taxon>Gammaproteobacteria</taxon>
        <taxon>Alteromonadales</taxon>
        <taxon>Alteromonadaceae</taxon>
        <taxon>Bowmanella</taxon>
    </lineage>
</organism>
<name>A0A917Z396_9ALTE</name>